<reference evidence="2 3" key="1">
    <citation type="journal article" date="2021" name="BMC Genomics">
        <title>Datura genome reveals duplications of psychoactive alkaloid biosynthetic genes and high mutation rate following tissue culture.</title>
        <authorList>
            <person name="Rajewski A."/>
            <person name="Carter-House D."/>
            <person name="Stajich J."/>
            <person name="Litt A."/>
        </authorList>
    </citation>
    <scope>NUCLEOTIDE SEQUENCE [LARGE SCALE GENOMIC DNA]</scope>
    <source>
        <strain evidence="2">AR-01</strain>
    </source>
</reference>
<proteinExistence type="inferred from homology"/>
<dbReference type="EMBL" id="JACEIK010004658">
    <property type="protein sequence ID" value="MCD9646065.1"/>
    <property type="molecule type" value="Genomic_DNA"/>
</dbReference>
<gene>
    <name evidence="2" type="ORF">HAX54_035589</name>
</gene>
<evidence type="ECO:0000313" key="3">
    <source>
        <dbReference type="Proteomes" id="UP000823775"/>
    </source>
</evidence>
<evidence type="ECO:0000313" key="2">
    <source>
        <dbReference type="EMBL" id="MCD9646065.1"/>
    </source>
</evidence>
<sequence>MIICSPSFYFLFTLCISSSGHRSGIGFGSLIMAGEKIIEKTEAVAPGLKSDSSTKLTQKDLLSKSFSNSHAPIAAPQEVYVIGIMPRKPARHCRPARCLPLSFSPFARSMARIASNNKVTHKFQNSRFPGNNLPSSSGIRMVNHGLIDKGEDYGSSDDEEFDTYLDDKQCDLSDFVDVILGQPTVGTVVKIENDEDDGIYSIITALNLGRYKDLECMADLKEFLLKACHRKDVFSKLSLFLGDQAKNVGLMVSQRVVNLPPQLLPPLYDALFDEVSWATEDEPTEELRSSFCFKFYLVISKIYKHKNADKQNGPSGDQTIVYIKAEDEIFHELCSWSFSFPLHTQLVRTDELKDYRLTGLVMAVDASKIPTFRQKLHSLIDQ</sequence>
<dbReference type="PANTHER" id="PTHR13261">
    <property type="entry name" value="BRCA2 AND CDKN1A INTERACTING PROTEIN"/>
    <property type="match status" value="1"/>
</dbReference>
<organism evidence="2 3">
    <name type="scientific">Datura stramonium</name>
    <name type="common">Jimsonweed</name>
    <name type="synonym">Common thornapple</name>
    <dbReference type="NCBI Taxonomy" id="4076"/>
    <lineage>
        <taxon>Eukaryota</taxon>
        <taxon>Viridiplantae</taxon>
        <taxon>Streptophyta</taxon>
        <taxon>Embryophyta</taxon>
        <taxon>Tracheophyta</taxon>
        <taxon>Spermatophyta</taxon>
        <taxon>Magnoliopsida</taxon>
        <taxon>eudicotyledons</taxon>
        <taxon>Gunneridae</taxon>
        <taxon>Pentapetalae</taxon>
        <taxon>asterids</taxon>
        <taxon>lamiids</taxon>
        <taxon>Solanales</taxon>
        <taxon>Solanaceae</taxon>
        <taxon>Solanoideae</taxon>
        <taxon>Datureae</taxon>
        <taxon>Datura</taxon>
    </lineage>
</organism>
<comment type="caution">
    <text evidence="2">The sequence shown here is derived from an EMBL/GenBank/DDBJ whole genome shotgun (WGS) entry which is preliminary data.</text>
</comment>
<protein>
    <recommendedName>
        <fullName evidence="4">Protein BCCIP homolog</fullName>
    </recommendedName>
</protein>
<evidence type="ECO:0000256" key="1">
    <source>
        <dbReference type="ARBA" id="ARBA00006781"/>
    </source>
</evidence>
<name>A0ABS8VJD8_DATST</name>
<comment type="similarity">
    <text evidence="1">Belongs to the BCP1 family.</text>
</comment>
<evidence type="ECO:0008006" key="4">
    <source>
        <dbReference type="Google" id="ProtNLM"/>
    </source>
</evidence>
<dbReference type="InterPro" id="IPR025602">
    <property type="entry name" value="BCP1_family"/>
</dbReference>
<keyword evidence="3" id="KW-1185">Reference proteome</keyword>
<dbReference type="Proteomes" id="UP000823775">
    <property type="component" value="Unassembled WGS sequence"/>
</dbReference>
<dbReference type="Pfam" id="PF13862">
    <property type="entry name" value="BCCIP"/>
    <property type="match status" value="1"/>
</dbReference>
<accession>A0ABS8VJD8</accession>
<dbReference type="PANTHER" id="PTHR13261:SF0">
    <property type="entry name" value="BRCA2 AND CDKN1A-INTERACTING PROTEIN"/>
    <property type="match status" value="1"/>
</dbReference>